<dbReference type="InterPro" id="IPR047163">
    <property type="entry name" value="ASPP1/2"/>
</dbReference>
<dbReference type="EMBL" id="KB306824">
    <property type="protein sequence ID" value="ELT99489.1"/>
    <property type="molecule type" value="Genomic_DNA"/>
</dbReference>
<feature type="repeat" description="ANK" evidence="7">
    <location>
        <begin position="255"/>
        <end position="287"/>
    </location>
</feature>
<comment type="subcellular location">
    <subcellularLocation>
        <location evidence="1">Nucleus</location>
    </subcellularLocation>
</comment>
<dbReference type="PROSITE" id="PS50002">
    <property type="entry name" value="SH3"/>
    <property type="match status" value="1"/>
</dbReference>
<dbReference type="GO" id="GO:0005634">
    <property type="term" value="C:nucleus"/>
    <property type="evidence" value="ECO:0007669"/>
    <property type="project" value="UniProtKB-SubCell"/>
</dbReference>
<keyword evidence="6" id="KW-0539">Nucleus</keyword>
<feature type="domain" description="SH3" evidence="10">
    <location>
        <begin position="321"/>
        <end position="384"/>
    </location>
</feature>
<dbReference type="SMART" id="SM00248">
    <property type="entry name" value="ANK"/>
    <property type="match status" value="2"/>
</dbReference>
<dbReference type="GO" id="GO:0002039">
    <property type="term" value="F:p53 binding"/>
    <property type="evidence" value="ECO:0007669"/>
    <property type="project" value="InterPro"/>
</dbReference>
<dbReference type="InterPro" id="IPR002110">
    <property type="entry name" value="Ankyrin_rpt"/>
</dbReference>
<feature type="region of interest" description="Disordered" evidence="9">
    <location>
        <begin position="1"/>
        <end position="23"/>
    </location>
</feature>
<evidence type="ECO:0000256" key="4">
    <source>
        <dbReference type="ARBA" id="ARBA00022737"/>
    </source>
</evidence>
<evidence type="ECO:0000256" key="3">
    <source>
        <dbReference type="ARBA" id="ARBA00022703"/>
    </source>
</evidence>
<dbReference type="Pfam" id="PF00018">
    <property type="entry name" value="SH3_1"/>
    <property type="match status" value="1"/>
</dbReference>
<evidence type="ECO:0000256" key="7">
    <source>
        <dbReference type="PROSITE-ProRule" id="PRU00023"/>
    </source>
</evidence>
<feature type="compositionally biased region" description="Polar residues" evidence="9">
    <location>
        <begin position="51"/>
        <end position="77"/>
    </location>
</feature>
<evidence type="ECO:0000256" key="5">
    <source>
        <dbReference type="ARBA" id="ARBA00023043"/>
    </source>
</evidence>
<dbReference type="AlphaFoldDB" id="R7U0G0"/>
<feature type="compositionally biased region" description="Basic and acidic residues" evidence="9">
    <location>
        <begin position="137"/>
        <end position="158"/>
    </location>
</feature>
<accession>R7U0G0</accession>
<reference evidence="12" key="3">
    <citation type="submission" date="2015-06" db="UniProtKB">
        <authorList>
            <consortium name="EnsemblMetazoa"/>
        </authorList>
    </citation>
    <scope>IDENTIFICATION</scope>
</reference>
<dbReference type="Pfam" id="PF12796">
    <property type="entry name" value="Ank_2"/>
    <property type="match status" value="1"/>
</dbReference>
<feature type="compositionally biased region" description="Basic residues" evidence="9">
    <location>
        <begin position="167"/>
        <end position="178"/>
    </location>
</feature>
<keyword evidence="5 7" id="KW-0040">ANK repeat</keyword>
<dbReference type="EMBL" id="AMQN01001938">
    <property type="status" value="NOT_ANNOTATED_CDS"/>
    <property type="molecule type" value="Genomic_DNA"/>
</dbReference>
<dbReference type="GO" id="GO:0042981">
    <property type="term" value="P:regulation of apoptotic process"/>
    <property type="evidence" value="ECO:0007669"/>
    <property type="project" value="InterPro"/>
</dbReference>
<keyword evidence="2 8" id="KW-0728">SH3 domain</keyword>
<name>R7U0G0_CAPTE</name>
<evidence type="ECO:0000313" key="13">
    <source>
        <dbReference type="Proteomes" id="UP000014760"/>
    </source>
</evidence>
<evidence type="ECO:0000256" key="9">
    <source>
        <dbReference type="SAM" id="MobiDB-lite"/>
    </source>
</evidence>
<feature type="region of interest" description="Disordered" evidence="9">
    <location>
        <begin position="137"/>
        <end position="178"/>
    </location>
</feature>
<dbReference type="GO" id="GO:0006915">
    <property type="term" value="P:apoptotic process"/>
    <property type="evidence" value="ECO:0007669"/>
    <property type="project" value="UniProtKB-KW"/>
</dbReference>
<dbReference type="InterPro" id="IPR036028">
    <property type="entry name" value="SH3-like_dom_sf"/>
</dbReference>
<sequence length="393" mass="43727">MQSSASSTSPTTTSPSKTYRYAPKSVIANTYMRKLGSNALEQYRKNMSALYSSSENQPTATVQPITAQDETSASSPYNIDPERARLAYATRPNAPRPLRRRLSSGEVPQAGDFQRVSNMTQAPGLAPVRSPSLEDEAFVRHEPNNNHKEDESAKESCHMPRSTSLLQKKKGNLKKQTSLHRNPRNVTFDPLALLLDASLEGELDLVKRSAEQVPDPSTPNDEGITALHNAICAGHYEIVKFLIEFGCDVNAPDSDGWTPLHCAASCNNLPMVKFLVEHGACIFAQTISDQETAAEKCEEDEDGFDGCSQYLYGIQEKLGSMNKGCVFAVFDYEAEHSDELSVKNQDKVTIVRRGDEQEVDWWWAKRPDRSEGYLPKNLLGLCPRVIPKWLTKK</sequence>
<reference evidence="13" key="1">
    <citation type="submission" date="2012-12" db="EMBL/GenBank/DDBJ databases">
        <authorList>
            <person name="Hellsten U."/>
            <person name="Grimwood J."/>
            <person name="Chapman J.A."/>
            <person name="Shapiro H."/>
            <person name="Aerts A."/>
            <person name="Otillar R.P."/>
            <person name="Terry A.Y."/>
            <person name="Boore J.L."/>
            <person name="Simakov O."/>
            <person name="Marletaz F."/>
            <person name="Cho S.-J."/>
            <person name="Edsinger-Gonzales E."/>
            <person name="Havlak P."/>
            <person name="Kuo D.-H."/>
            <person name="Larsson T."/>
            <person name="Lv J."/>
            <person name="Arendt D."/>
            <person name="Savage R."/>
            <person name="Osoegawa K."/>
            <person name="de Jong P."/>
            <person name="Lindberg D.R."/>
            <person name="Seaver E.C."/>
            <person name="Weisblat D.A."/>
            <person name="Putnam N.H."/>
            <person name="Grigoriev I.V."/>
            <person name="Rokhsar D.S."/>
        </authorList>
    </citation>
    <scope>NUCLEOTIDE SEQUENCE</scope>
    <source>
        <strain evidence="13">I ESC-2004</strain>
    </source>
</reference>
<dbReference type="Gene3D" id="1.25.40.20">
    <property type="entry name" value="Ankyrin repeat-containing domain"/>
    <property type="match status" value="1"/>
</dbReference>
<keyword evidence="13" id="KW-1185">Reference proteome</keyword>
<feature type="region of interest" description="Disordered" evidence="9">
    <location>
        <begin position="51"/>
        <end position="113"/>
    </location>
</feature>
<gene>
    <name evidence="11" type="ORF">CAPTEDRAFT_154009</name>
</gene>
<dbReference type="FunFam" id="1.25.40.20:FF:000008">
    <property type="entry name" value="Apoptosis-stimulating of p53 protein 2 isoform 1"/>
    <property type="match status" value="1"/>
</dbReference>
<dbReference type="PROSITE" id="PS50088">
    <property type="entry name" value="ANK_REPEAT"/>
    <property type="match status" value="2"/>
</dbReference>
<dbReference type="InterPro" id="IPR001452">
    <property type="entry name" value="SH3_domain"/>
</dbReference>
<evidence type="ECO:0000313" key="11">
    <source>
        <dbReference type="EMBL" id="ELT99489.1"/>
    </source>
</evidence>
<organism evidence="11">
    <name type="scientific">Capitella teleta</name>
    <name type="common">Polychaete worm</name>
    <dbReference type="NCBI Taxonomy" id="283909"/>
    <lineage>
        <taxon>Eukaryota</taxon>
        <taxon>Metazoa</taxon>
        <taxon>Spiralia</taxon>
        <taxon>Lophotrochozoa</taxon>
        <taxon>Annelida</taxon>
        <taxon>Polychaeta</taxon>
        <taxon>Sedentaria</taxon>
        <taxon>Scolecida</taxon>
        <taxon>Capitellidae</taxon>
        <taxon>Capitella</taxon>
    </lineage>
</organism>
<dbReference type="PROSITE" id="PS50297">
    <property type="entry name" value="ANK_REP_REGION"/>
    <property type="match status" value="2"/>
</dbReference>
<dbReference type="InterPro" id="IPR036770">
    <property type="entry name" value="Ankyrin_rpt-contain_sf"/>
</dbReference>
<dbReference type="EnsemblMetazoa" id="CapteT154009">
    <property type="protein sequence ID" value="CapteP154009"/>
    <property type="gene ID" value="CapteG154009"/>
</dbReference>
<dbReference type="Proteomes" id="UP000014760">
    <property type="component" value="Unassembled WGS sequence"/>
</dbReference>
<evidence type="ECO:0000256" key="8">
    <source>
        <dbReference type="PROSITE-ProRule" id="PRU00192"/>
    </source>
</evidence>
<dbReference type="STRING" id="283909.R7U0G0"/>
<evidence type="ECO:0000256" key="1">
    <source>
        <dbReference type="ARBA" id="ARBA00004123"/>
    </source>
</evidence>
<evidence type="ECO:0000313" key="12">
    <source>
        <dbReference type="EnsemblMetazoa" id="CapteP154009"/>
    </source>
</evidence>
<feature type="compositionally biased region" description="Low complexity" evidence="9">
    <location>
        <begin position="1"/>
        <end position="18"/>
    </location>
</feature>
<proteinExistence type="predicted"/>
<protein>
    <recommendedName>
        <fullName evidence="10">SH3 domain-containing protein</fullName>
    </recommendedName>
</protein>
<evidence type="ECO:0000256" key="2">
    <source>
        <dbReference type="ARBA" id="ARBA00022443"/>
    </source>
</evidence>
<evidence type="ECO:0000259" key="10">
    <source>
        <dbReference type="PROSITE" id="PS50002"/>
    </source>
</evidence>
<evidence type="ECO:0000256" key="6">
    <source>
        <dbReference type="ARBA" id="ARBA00023242"/>
    </source>
</evidence>
<dbReference type="HOGENOM" id="CLU_702569_0_0_1"/>
<keyword evidence="4" id="KW-0677">Repeat</keyword>
<dbReference type="SUPFAM" id="SSF50044">
    <property type="entry name" value="SH3-domain"/>
    <property type="match status" value="1"/>
</dbReference>
<dbReference type="SUPFAM" id="SSF48403">
    <property type="entry name" value="Ankyrin repeat"/>
    <property type="match status" value="1"/>
</dbReference>
<feature type="repeat" description="ANK" evidence="7">
    <location>
        <begin position="222"/>
        <end position="254"/>
    </location>
</feature>
<dbReference type="SMART" id="SM00326">
    <property type="entry name" value="SH3"/>
    <property type="match status" value="1"/>
</dbReference>
<dbReference type="OrthoDB" id="10038642at2759"/>
<reference evidence="11 13" key="2">
    <citation type="journal article" date="2013" name="Nature">
        <title>Insights into bilaterian evolution from three spiralian genomes.</title>
        <authorList>
            <person name="Simakov O."/>
            <person name="Marletaz F."/>
            <person name="Cho S.J."/>
            <person name="Edsinger-Gonzales E."/>
            <person name="Havlak P."/>
            <person name="Hellsten U."/>
            <person name="Kuo D.H."/>
            <person name="Larsson T."/>
            <person name="Lv J."/>
            <person name="Arendt D."/>
            <person name="Savage R."/>
            <person name="Osoegawa K."/>
            <person name="de Jong P."/>
            <person name="Grimwood J."/>
            <person name="Chapman J.A."/>
            <person name="Shapiro H."/>
            <person name="Aerts A."/>
            <person name="Otillar R.P."/>
            <person name="Terry A.Y."/>
            <person name="Boore J.L."/>
            <person name="Grigoriev I.V."/>
            <person name="Lindberg D.R."/>
            <person name="Seaver E.C."/>
            <person name="Weisblat D.A."/>
            <person name="Putnam N.H."/>
            <person name="Rokhsar D.S."/>
        </authorList>
    </citation>
    <scope>NUCLEOTIDE SEQUENCE</scope>
    <source>
        <strain evidence="11 13">I ESC-2004</strain>
    </source>
</reference>
<dbReference type="PANTHER" id="PTHR24131">
    <property type="entry name" value="APOPTOSIS-STIMULATING OF P53 PROTEIN"/>
    <property type="match status" value="1"/>
</dbReference>
<keyword evidence="3" id="KW-0053">Apoptosis</keyword>
<dbReference type="PANTHER" id="PTHR24131:SF10">
    <property type="entry name" value="ANKYRIN-REPEAT, SH3-DOMAIN, AND PROLINE-RICH-REGION CONTAINING PROTEIN, ISOFORM B"/>
    <property type="match status" value="1"/>
</dbReference>